<keyword evidence="1" id="KW-1133">Transmembrane helix</keyword>
<dbReference type="AlphaFoldDB" id="A0A2P2PVU0"/>
<organism evidence="2">
    <name type="scientific">Rhizophora mucronata</name>
    <name type="common">Asiatic mangrove</name>
    <dbReference type="NCBI Taxonomy" id="61149"/>
    <lineage>
        <taxon>Eukaryota</taxon>
        <taxon>Viridiplantae</taxon>
        <taxon>Streptophyta</taxon>
        <taxon>Embryophyta</taxon>
        <taxon>Tracheophyta</taxon>
        <taxon>Spermatophyta</taxon>
        <taxon>Magnoliopsida</taxon>
        <taxon>eudicotyledons</taxon>
        <taxon>Gunneridae</taxon>
        <taxon>Pentapetalae</taxon>
        <taxon>rosids</taxon>
        <taxon>fabids</taxon>
        <taxon>Malpighiales</taxon>
        <taxon>Rhizophoraceae</taxon>
        <taxon>Rhizophora</taxon>
    </lineage>
</organism>
<dbReference type="EMBL" id="GGEC01078269">
    <property type="protein sequence ID" value="MBX58753.1"/>
    <property type="molecule type" value="Transcribed_RNA"/>
</dbReference>
<sequence length="36" mass="4300">MHYNSFLVLGSSPIRNLQFTLFNYFLFILLSAWKFA</sequence>
<evidence type="ECO:0000256" key="1">
    <source>
        <dbReference type="SAM" id="Phobius"/>
    </source>
</evidence>
<feature type="transmembrane region" description="Helical" evidence="1">
    <location>
        <begin position="17"/>
        <end position="35"/>
    </location>
</feature>
<evidence type="ECO:0000313" key="2">
    <source>
        <dbReference type="EMBL" id="MBX58753.1"/>
    </source>
</evidence>
<keyword evidence="1" id="KW-0472">Membrane</keyword>
<protein>
    <submittedName>
        <fullName evidence="2">Uncharacterized protein</fullName>
    </submittedName>
</protein>
<reference evidence="2" key="1">
    <citation type="submission" date="2018-02" db="EMBL/GenBank/DDBJ databases">
        <title>Rhizophora mucronata_Transcriptome.</title>
        <authorList>
            <person name="Meera S.P."/>
            <person name="Sreeshan A."/>
            <person name="Augustine A."/>
        </authorList>
    </citation>
    <scope>NUCLEOTIDE SEQUENCE</scope>
    <source>
        <tissue evidence="2">Leaf</tissue>
    </source>
</reference>
<keyword evidence="1" id="KW-0812">Transmembrane</keyword>
<accession>A0A2P2PVU0</accession>
<name>A0A2P2PVU0_RHIMU</name>
<proteinExistence type="predicted"/>